<dbReference type="SUPFAM" id="SSF53474">
    <property type="entry name" value="alpha/beta-Hydrolases"/>
    <property type="match status" value="1"/>
</dbReference>
<organism evidence="3 4">
    <name type="scientific">Streptosporangium longisporum</name>
    <dbReference type="NCBI Taxonomy" id="46187"/>
    <lineage>
        <taxon>Bacteria</taxon>
        <taxon>Bacillati</taxon>
        <taxon>Actinomycetota</taxon>
        <taxon>Actinomycetes</taxon>
        <taxon>Streptosporangiales</taxon>
        <taxon>Streptosporangiaceae</taxon>
        <taxon>Streptosporangium</taxon>
    </lineage>
</organism>
<dbReference type="Pfam" id="PF07859">
    <property type="entry name" value="Abhydrolase_3"/>
    <property type="match status" value="1"/>
</dbReference>
<keyword evidence="4" id="KW-1185">Reference proteome</keyword>
<comment type="caution">
    <text evidence="3">The sequence shown here is derived from an EMBL/GenBank/DDBJ whole genome shotgun (WGS) entry which is preliminary data.</text>
</comment>
<dbReference type="PANTHER" id="PTHR48081:SF8">
    <property type="entry name" value="ALPHA_BETA HYDROLASE FOLD-3 DOMAIN-CONTAINING PROTEIN-RELATED"/>
    <property type="match status" value="1"/>
</dbReference>
<evidence type="ECO:0000313" key="3">
    <source>
        <dbReference type="EMBL" id="GAA3017235.1"/>
    </source>
</evidence>
<dbReference type="InterPro" id="IPR050300">
    <property type="entry name" value="GDXG_lipolytic_enzyme"/>
</dbReference>
<gene>
    <name evidence="3" type="ORF">GCM10017559_46350</name>
</gene>
<protein>
    <recommendedName>
        <fullName evidence="2">Alpha/beta hydrolase fold-3 domain-containing protein</fullName>
    </recommendedName>
</protein>
<dbReference type="Gene3D" id="3.40.50.1820">
    <property type="entry name" value="alpha/beta hydrolase"/>
    <property type="match status" value="1"/>
</dbReference>
<dbReference type="EMBL" id="BAAAWD010000013">
    <property type="protein sequence ID" value="GAA3017235.1"/>
    <property type="molecule type" value="Genomic_DNA"/>
</dbReference>
<dbReference type="InterPro" id="IPR013094">
    <property type="entry name" value="AB_hydrolase_3"/>
</dbReference>
<feature type="domain" description="Alpha/beta hydrolase fold-3" evidence="2">
    <location>
        <begin position="86"/>
        <end position="295"/>
    </location>
</feature>
<evidence type="ECO:0000256" key="1">
    <source>
        <dbReference type="ARBA" id="ARBA00022801"/>
    </source>
</evidence>
<dbReference type="InterPro" id="IPR029058">
    <property type="entry name" value="AB_hydrolase_fold"/>
</dbReference>
<dbReference type="PANTHER" id="PTHR48081">
    <property type="entry name" value="AB HYDROLASE SUPERFAMILY PROTEIN C4A8.06C"/>
    <property type="match status" value="1"/>
</dbReference>
<sequence length="338" mass="36272">MDPFVVAVDRRLGAGAERVPTDPVARREHVKAMDTAAAELLGIVPVPVATEDHLVDVADHPRVRLRVFWPGERRSEPVRAAGVPILVYFFGGSFTMGGLDWRGWDAVFRARAADAGIIVVAGEYSLAPEVRYPAQPEQCWSVFEWAAGHAAELGGDASRLAVGGASAGGNLAAAVTLMNRDRGDRPVRLQILEAPVLDLTFGHLDPWASSPALPRFVLRRSAAPVVRDYLGPRRARRREAYASPLLAKTHAGLPPALIFTAEKDVLRGDGEAYARALAAAGVPTSCVRYVGQTHGSGGYRHHTAAADHLHRDIVAGLRTLHEPATGYPAPSRPAGDRR</sequence>
<evidence type="ECO:0000259" key="2">
    <source>
        <dbReference type="Pfam" id="PF07859"/>
    </source>
</evidence>
<dbReference type="Proteomes" id="UP001499930">
    <property type="component" value="Unassembled WGS sequence"/>
</dbReference>
<accession>A0ABN3YC49</accession>
<name>A0ABN3YC49_9ACTN</name>
<keyword evidence="1" id="KW-0378">Hydrolase</keyword>
<reference evidence="3 4" key="1">
    <citation type="journal article" date="2019" name="Int. J. Syst. Evol. Microbiol.">
        <title>The Global Catalogue of Microorganisms (GCM) 10K type strain sequencing project: providing services to taxonomists for standard genome sequencing and annotation.</title>
        <authorList>
            <consortium name="The Broad Institute Genomics Platform"/>
            <consortium name="The Broad Institute Genome Sequencing Center for Infectious Disease"/>
            <person name="Wu L."/>
            <person name="Ma J."/>
        </authorList>
    </citation>
    <scope>NUCLEOTIDE SEQUENCE [LARGE SCALE GENOMIC DNA]</scope>
    <source>
        <strain evidence="3 4">JCM 3106</strain>
    </source>
</reference>
<proteinExistence type="predicted"/>
<evidence type="ECO:0000313" key="4">
    <source>
        <dbReference type="Proteomes" id="UP001499930"/>
    </source>
</evidence>